<dbReference type="EMBL" id="JQEC01000021">
    <property type="protein sequence ID" value="KGJ93771.1"/>
    <property type="molecule type" value="Genomic_DNA"/>
</dbReference>
<proteinExistence type="predicted"/>
<name>A0A099KTB2_COLPS</name>
<reference evidence="1 2" key="1">
    <citation type="submission" date="2014-08" db="EMBL/GenBank/DDBJ databases">
        <title>Genomic and Phenotypic Diversity of Colwellia psychrerythraea strains from Disparate Marine Basins.</title>
        <authorList>
            <person name="Techtmann S.M."/>
            <person name="Stelling S.C."/>
            <person name="Utturkar S.M."/>
            <person name="Alshibli N."/>
            <person name="Harris A."/>
            <person name="Brown S.D."/>
            <person name="Hazen T.C."/>
        </authorList>
    </citation>
    <scope>NUCLEOTIDE SEQUENCE [LARGE SCALE GENOMIC DNA]</scope>
    <source>
        <strain evidence="1 2">GAB14E</strain>
    </source>
</reference>
<protein>
    <submittedName>
        <fullName evidence="1">Uncharacterized protein</fullName>
    </submittedName>
</protein>
<sequence>MATLQQSDCCNVKGEFINVFIDNLQVNLSP</sequence>
<dbReference type="Proteomes" id="UP000029868">
    <property type="component" value="Unassembled WGS sequence"/>
</dbReference>
<evidence type="ECO:0000313" key="1">
    <source>
        <dbReference type="EMBL" id="KGJ93771.1"/>
    </source>
</evidence>
<comment type="caution">
    <text evidence="1">The sequence shown here is derived from an EMBL/GenBank/DDBJ whole genome shotgun (WGS) entry which is preliminary data.</text>
</comment>
<evidence type="ECO:0000313" key="2">
    <source>
        <dbReference type="Proteomes" id="UP000029868"/>
    </source>
</evidence>
<dbReference type="AlphaFoldDB" id="A0A099KTB2"/>
<gene>
    <name evidence="1" type="ORF">GAB14E_2326</name>
</gene>
<accession>A0A099KTB2</accession>
<organism evidence="1 2">
    <name type="scientific">Colwellia psychrerythraea</name>
    <name type="common">Vibrio psychroerythus</name>
    <dbReference type="NCBI Taxonomy" id="28229"/>
    <lineage>
        <taxon>Bacteria</taxon>
        <taxon>Pseudomonadati</taxon>
        <taxon>Pseudomonadota</taxon>
        <taxon>Gammaproteobacteria</taxon>
        <taxon>Alteromonadales</taxon>
        <taxon>Colwelliaceae</taxon>
        <taxon>Colwellia</taxon>
    </lineage>
</organism>